<dbReference type="OrthoDB" id="294730at2759"/>
<feature type="transmembrane region" description="Helical" evidence="7">
    <location>
        <begin position="337"/>
        <end position="355"/>
    </location>
</feature>
<evidence type="ECO:0000256" key="4">
    <source>
        <dbReference type="ARBA" id="ARBA00022989"/>
    </source>
</evidence>
<proteinExistence type="inferred from homology"/>
<evidence type="ECO:0000256" key="3">
    <source>
        <dbReference type="ARBA" id="ARBA00022692"/>
    </source>
</evidence>
<feature type="transmembrane region" description="Helical" evidence="7">
    <location>
        <begin position="249"/>
        <end position="271"/>
    </location>
</feature>
<keyword evidence="10" id="KW-1185">Reference proteome</keyword>
<dbReference type="STRING" id="97972.A0A2V1CZ35"/>
<feature type="transmembrane region" description="Helical" evidence="7">
    <location>
        <begin position="149"/>
        <end position="165"/>
    </location>
</feature>
<comment type="similarity">
    <text evidence="2">Belongs to the amino acid/polyamine transporter 2 family.</text>
</comment>
<dbReference type="AlphaFoldDB" id="A0A2V1CZ35"/>
<keyword evidence="4 7" id="KW-1133">Transmembrane helix</keyword>
<gene>
    <name evidence="9" type="ORF">DM02DRAFT_546652</name>
</gene>
<evidence type="ECO:0000313" key="9">
    <source>
        <dbReference type="EMBL" id="PVH91010.1"/>
    </source>
</evidence>
<evidence type="ECO:0000256" key="1">
    <source>
        <dbReference type="ARBA" id="ARBA00004141"/>
    </source>
</evidence>
<evidence type="ECO:0000313" key="10">
    <source>
        <dbReference type="Proteomes" id="UP000244855"/>
    </source>
</evidence>
<organism evidence="9 10">
    <name type="scientific">Periconia macrospinosa</name>
    <dbReference type="NCBI Taxonomy" id="97972"/>
    <lineage>
        <taxon>Eukaryota</taxon>
        <taxon>Fungi</taxon>
        <taxon>Dikarya</taxon>
        <taxon>Ascomycota</taxon>
        <taxon>Pezizomycotina</taxon>
        <taxon>Dothideomycetes</taxon>
        <taxon>Pleosporomycetidae</taxon>
        <taxon>Pleosporales</taxon>
        <taxon>Massarineae</taxon>
        <taxon>Periconiaceae</taxon>
        <taxon>Periconia</taxon>
    </lineage>
</organism>
<evidence type="ECO:0000256" key="2">
    <source>
        <dbReference type="ARBA" id="ARBA00008066"/>
    </source>
</evidence>
<feature type="domain" description="Amino acid transporter transmembrane" evidence="8">
    <location>
        <begin position="36"/>
        <end position="422"/>
    </location>
</feature>
<feature type="transmembrane region" description="Helical" evidence="7">
    <location>
        <begin position="115"/>
        <end position="137"/>
    </location>
</feature>
<feature type="transmembrane region" description="Helical" evidence="7">
    <location>
        <begin position="66"/>
        <end position="87"/>
    </location>
</feature>
<feature type="transmembrane region" description="Helical" evidence="7">
    <location>
        <begin position="172"/>
        <end position="196"/>
    </location>
</feature>
<comment type="subcellular location">
    <subcellularLocation>
        <location evidence="1">Membrane</location>
        <topology evidence="1">Multi-pass membrane protein</topology>
    </subcellularLocation>
</comment>
<dbReference type="EMBL" id="KZ805992">
    <property type="protein sequence ID" value="PVH91010.1"/>
    <property type="molecule type" value="Genomic_DNA"/>
</dbReference>
<feature type="transmembrane region" description="Helical" evidence="7">
    <location>
        <begin position="38"/>
        <end position="60"/>
    </location>
</feature>
<sequence length="438" mass="47398">MKDGGDGIFQPWDPESNDADVVSHNEGKGEVEYKTCEWWHTGIIMIAEIISLGVLAMPQALASLGLLPGIMLIIGLSITTTYTGYLIGQFKLAYPAMQSFADCGELIAGPIGREVMAFCQVLILLFIMAAHVLSFGIAMNVMTEHGQCTVVFTTIGMVLSFILCLPRTLKNVSYVSIISCLSILVAVIISMIAIAIRKEDMGNVVAIQSNVSLLKGLGPVMNIVLAYAGHVTFFSLTSELRDPRDFTKSLLLMQSFAVSFYLVMSITIYYYAGPNVASPALGSAPPLVAKIAYGIALPTIVVAGVINGSVACKYVYFRMWAGTDVIYKKSLKSVGSWTVVCAVAWVLAWAVAEAIPNFNLLLGLIASMFGSWYSYTLPPVLFLYQYRGHWFDSKKRSALTVLNITISMLGLTICIMGMWSSIVELSRGGGGRPFTCAG</sequence>
<evidence type="ECO:0000256" key="7">
    <source>
        <dbReference type="SAM" id="Phobius"/>
    </source>
</evidence>
<protein>
    <recommendedName>
        <fullName evidence="8">Amino acid transporter transmembrane domain-containing protein</fullName>
    </recommendedName>
</protein>
<feature type="transmembrane region" description="Helical" evidence="7">
    <location>
        <begin position="361"/>
        <end position="386"/>
    </location>
</feature>
<dbReference type="Pfam" id="PF01490">
    <property type="entry name" value="Aa_trans"/>
    <property type="match status" value="1"/>
</dbReference>
<keyword evidence="5 7" id="KW-0472">Membrane</keyword>
<accession>A0A2V1CZ35</accession>
<dbReference type="Proteomes" id="UP000244855">
    <property type="component" value="Unassembled WGS sequence"/>
</dbReference>
<evidence type="ECO:0000256" key="6">
    <source>
        <dbReference type="SAM" id="MobiDB-lite"/>
    </source>
</evidence>
<dbReference type="PANTHER" id="PTHR22950">
    <property type="entry name" value="AMINO ACID TRANSPORTER"/>
    <property type="match status" value="1"/>
</dbReference>
<evidence type="ECO:0000256" key="5">
    <source>
        <dbReference type="ARBA" id="ARBA00023136"/>
    </source>
</evidence>
<feature type="transmembrane region" description="Helical" evidence="7">
    <location>
        <begin position="291"/>
        <end position="316"/>
    </location>
</feature>
<name>A0A2V1CZ35_9PLEO</name>
<keyword evidence="3 7" id="KW-0812">Transmembrane</keyword>
<feature type="region of interest" description="Disordered" evidence="6">
    <location>
        <begin position="1"/>
        <end position="23"/>
    </location>
</feature>
<dbReference type="PANTHER" id="PTHR22950:SF668">
    <property type="entry name" value="AMINO ACID TRANSPORTER (EUROFUNG)"/>
    <property type="match status" value="1"/>
</dbReference>
<feature type="transmembrane region" description="Helical" evidence="7">
    <location>
        <begin position="398"/>
        <end position="419"/>
    </location>
</feature>
<evidence type="ECO:0000259" key="8">
    <source>
        <dbReference type="Pfam" id="PF01490"/>
    </source>
</evidence>
<feature type="transmembrane region" description="Helical" evidence="7">
    <location>
        <begin position="216"/>
        <end position="237"/>
    </location>
</feature>
<dbReference type="InterPro" id="IPR013057">
    <property type="entry name" value="AA_transpt_TM"/>
</dbReference>
<dbReference type="FunFam" id="1.20.1740.10:FF:000039">
    <property type="entry name" value="Neutral amino acid transporter (Eurofung)"/>
    <property type="match status" value="1"/>
</dbReference>
<reference evidence="9 10" key="1">
    <citation type="journal article" date="2018" name="Sci. Rep.">
        <title>Comparative genomics provides insights into the lifestyle and reveals functional heterogeneity of dark septate endophytic fungi.</title>
        <authorList>
            <person name="Knapp D.G."/>
            <person name="Nemeth J.B."/>
            <person name="Barry K."/>
            <person name="Hainaut M."/>
            <person name="Henrissat B."/>
            <person name="Johnson J."/>
            <person name="Kuo A."/>
            <person name="Lim J.H.P."/>
            <person name="Lipzen A."/>
            <person name="Nolan M."/>
            <person name="Ohm R.A."/>
            <person name="Tamas L."/>
            <person name="Grigoriev I.V."/>
            <person name="Spatafora J.W."/>
            <person name="Nagy L.G."/>
            <person name="Kovacs G.M."/>
        </authorList>
    </citation>
    <scope>NUCLEOTIDE SEQUENCE [LARGE SCALE GENOMIC DNA]</scope>
    <source>
        <strain evidence="9 10">DSE2036</strain>
    </source>
</reference>
<dbReference type="GO" id="GO:0015179">
    <property type="term" value="F:L-amino acid transmembrane transporter activity"/>
    <property type="evidence" value="ECO:0007669"/>
    <property type="project" value="TreeGrafter"/>
</dbReference>
<dbReference type="GO" id="GO:0016020">
    <property type="term" value="C:membrane"/>
    <property type="evidence" value="ECO:0007669"/>
    <property type="project" value="UniProtKB-SubCell"/>
</dbReference>